<dbReference type="SUPFAM" id="SSF161098">
    <property type="entry name" value="MetI-like"/>
    <property type="match status" value="1"/>
</dbReference>
<keyword evidence="6 7" id="KW-0472">Membrane</keyword>
<dbReference type="eggNOG" id="COG0395">
    <property type="taxonomic scope" value="Bacteria"/>
</dbReference>
<comment type="similarity">
    <text evidence="7">Belongs to the binding-protein-dependent transport system permease family.</text>
</comment>
<feature type="domain" description="ABC transmembrane type-1" evidence="8">
    <location>
        <begin position="87"/>
        <end position="279"/>
    </location>
</feature>
<dbReference type="RefSeq" id="WP_036688083.1">
    <property type="nucleotide sequence ID" value="NZ_FYEP01000019.1"/>
</dbReference>
<dbReference type="OrthoDB" id="9771544at2"/>
<evidence type="ECO:0000256" key="2">
    <source>
        <dbReference type="ARBA" id="ARBA00022448"/>
    </source>
</evidence>
<dbReference type="PANTHER" id="PTHR43744">
    <property type="entry name" value="ABC TRANSPORTER PERMEASE PROTEIN MG189-RELATED-RELATED"/>
    <property type="match status" value="1"/>
</dbReference>
<organism evidence="9 10">
    <name type="scientific">Paenibacillus tyrfis</name>
    <dbReference type="NCBI Taxonomy" id="1501230"/>
    <lineage>
        <taxon>Bacteria</taxon>
        <taxon>Bacillati</taxon>
        <taxon>Bacillota</taxon>
        <taxon>Bacilli</taxon>
        <taxon>Bacillales</taxon>
        <taxon>Paenibacillaceae</taxon>
        <taxon>Paenibacillus</taxon>
    </lineage>
</organism>
<evidence type="ECO:0000256" key="5">
    <source>
        <dbReference type="ARBA" id="ARBA00022989"/>
    </source>
</evidence>
<keyword evidence="2 7" id="KW-0813">Transport</keyword>
<evidence type="ECO:0000256" key="1">
    <source>
        <dbReference type="ARBA" id="ARBA00004651"/>
    </source>
</evidence>
<reference evidence="9 10" key="1">
    <citation type="submission" date="2014-06" db="EMBL/GenBank/DDBJ databases">
        <title>Draft genome sequence of Paenibacillus sp. MSt1.</title>
        <authorList>
            <person name="Aw Y.K."/>
            <person name="Ong K.S."/>
            <person name="Gan H.M."/>
            <person name="Lee S.M."/>
        </authorList>
    </citation>
    <scope>NUCLEOTIDE SEQUENCE [LARGE SCALE GENOMIC DNA]</scope>
    <source>
        <strain evidence="9 10">MSt1</strain>
    </source>
</reference>
<keyword evidence="3" id="KW-1003">Cell membrane</keyword>
<dbReference type="GO" id="GO:0005886">
    <property type="term" value="C:plasma membrane"/>
    <property type="evidence" value="ECO:0007669"/>
    <property type="project" value="UniProtKB-SubCell"/>
</dbReference>
<dbReference type="PANTHER" id="PTHR43744:SF12">
    <property type="entry name" value="ABC TRANSPORTER PERMEASE PROTEIN MG189-RELATED"/>
    <property type="match status" value="1"/>
</dbReference>
<feature type="transmembrane region" description="Helical" evidence="7">
    <location>
        <begin position="158"/>
        <end position="178"/>
    </location>
</feature>
<dbReference type="Proteomes" id="UP000028123">
    <property type="component" value="Unassembled WGS sequence"/>
</dbReference>
<comment type="caution">
    <text evidence="9">The sequence shown here is derived from an EMBL/GenBank/DDBJ whole genome shotgun (WGS) entry which is preliminary data.</text>
</comment>
<dbReference type="InterPro" id="IPR000515">
    <property type="entry name" value="MetI-like"/>
</dbReference>
<evidence type="ECO:0000256" key="6">
    <source>
        <dbReference type="ARBA" id="ARBA00023136"/>
    </source>
</evidence>
<dbReference type="AlphaFoldDB" id="A0A081NYM9"/>
<evidence type="ECO:0000256" key="4">
    <source>
        <dbReference type="ARBA" id="ARBA00022692"/>
    </source>
</evidence>
<feature type="transmembrane region" description="Helical" evidence="7">
    <location>
        <begin position="122"/>
        <end position="146"/>
    </location>
</feature>
<dbReference type="EMBL" id="JNVM01000021">
    <property type="protein sequence ID" value="KEQ23552.1"/>
    <property type="molecule type" value="Genomic_DNA"/>
</dbReference>
<evidence type="ECO:0000313" key="9">
    <source>
        <dbReference type="EMBL" id="KEQ23552.1"/>
    </source>
</evidence>
<name>A0A081NYM9_9BACL</name>
<keyword evidence="5 7" id="KW-1133">Transmembrane helix</keyword>
<feature type="transmembrane region" description="Helical" evidence="7">
    <location>
        <begin position="255"/>
        <end position="276"/>
    </location>
</feature>
<sequence>MSTATVTQKRSIRQTGGRRKTTPFEWLVFLLLIVIAVIMIFPTLNMFSTAFKSQAEVLKFPPRLIPEQFAWGNFKNLFTQYQYGLWYKNSLLIAFFSVIGTVLSSSLVAFGFARYNARGKNVLFLFLLSTMMIPYPALMIPQFILFKNLGWMDSILPITVPAFFGSAYNIFLIRQFFASLSGELYDAAKIDGCSEWRQWWNIALPLSGPVLATVAIFAFMYGWNDLLGQVLYLNSSEHFTLTIGMTAMYSSATRLVPWNLVMLSAVLALVPILVLFSVAQKYFVESIVLTGVK</sequence>
<proteinExistence type="inferred from homology"/>
<dbReference type="InterPro" id="IPR035906">
    <property type="entry name" value="MetI-like_sf"/>
</dbReference>
<evidence type="ECO:0000313" key="10">
    <source>
        <dbReference type="Proteomes" id="UP000028123"/>
    </source>
</evidence>
<evidence type="ECO:0000256" key="7">
    <source>
        <dbReference type="RuleBase" id="RU363032"/>
    </source>
</evidence>
<evidence type="ECO:0000256" key="3">
    <source>
        <dbReference type="ARBA" id="ARBA00022475"/>
    </source>
</evidence>
<keyword evidence="9" id="KW-0067">ATP-binding</keyword>
<gene>
    <name evidence="9" type="ORF">ET33_15610</name>
</gene>
<dbReference type="PROSITE" id="PS50928">
    <property type="entry name" value="ABC_TM1"/>
    <property type="match status" value="1"/>
</dbReference>
<keyword evidence="10" id="KW-1185">Reference proteome</keyword>
<evidence type="ECO:0000259" key="8">
    <source>
        <dbReference type="PROSITE" id="PS50928"/>
    </source>
</evidence>
<dbReference type="GO" id="GO:0055085">
    <property type="term" value="P:transmembrane transport"/>
    <property type="evidence" value="ECO:0007669"/>
    <property type="project" value="InterPro"/>
</dbReference>
<accession>A0A081NYM9</accession>
<feature type="transmembrane region" description="Helical" evidence="7">
    <location>
        <begin position="91"/>
        <end position="110"/>
    </location>
</feature>
<keyword evidence="9" id="KW-0547">Nucleotide-binding</keyword>
<protein>
    <submittedName>
        <fullName evidence="9">Sugar ABC transporter ATP-binding protein</fullName>
    </submittedName>
</protein>
<keyword evidence="4 7" id="KW-0812">Transmembrane</keyword>
<dbReference type="GO" id="GO:0005524">
    <property type="term" value="F:ATP binding"/>
    <property type="evidence" value="ECO:0007669"/>
    <property type="project" value="UniProtKB-KW"/>
</dbReference>
<feature type="transmembrane region" description="Helical" evidence="7">
    <location>
        <begin position="199"/>
        <end position="223"/>
    </location>
</feature>
<feature type="transmembrane region" description="Helical" evidence="7">
    <location>
        <begin position="26"/>
        <end position="44"/>
    </location>
</feature>
<dbReference type="Pfam" id="PF00528">
    <property type="entry name" value="BPD_transp_1"/>
    <property type="match status" value="1"/>
</dbReference>
<comment type="subcellular location">
    <subcellularLocation>
        <location evidence="1 7">Cell membrane</location>
        <topology evidence="1 7">Multi-pass membrane protein</topology>
    </subcellularLocation>
</comment>
<dbReference type="Gene3D" id="1.10.3720.10">
    <property type="entry name" value="MetI-like"/>
    <property type="match status" value="1"/>
</dbReference>
<dbReference type="CDD" id="cd06261">
    <property type="entry name" value="TM_PBP2"/>
    <property type="match status" value="1"/>
</dbReference>